<feature type="compositionally biased region" description="Polar residues" evidence="1">
    <location>
        <begin position="880"/>
        <end position="898"/>
    </location>
</feature>
<name>A0A448W9W9_9PLAT</name>
<evidence type="ECO:0000313" key="3">
    <source>
        <dbReference type="Proteomes" id="UP000784294"/>
    </source>
</evidence>
<organism evidence="2 3">
    <name type="scientific">Protopolystoma xenopodis</name>
    <dbReference type="NCBI Taxonomy" id="117903"/>
    <lineage>
        <taxon>Eukaryota</taxon>
        <taxon>Metazoa</taxon>
        <taxon>Spiralia</taxon>
        <taxon>Lophotrochozoa</taxon>
        <taxon>Platyhelminthes</taxon>
        <taxon>Monogenea</taxon>
        <taxon>Polyopisthocotylea</taxon>
        <taxon>Polystomatidea</taxon>
        <taxon>Polystomatidae</taxon>
        <taxon>Protopolystoma</taxon>
    </lineage>
</organism>
<sequence length="1370" mass="152748">MQIILYFLSRLSRRDLYEAWQTDFPQTDFQTNYYAHRNIGSTNYSDHPIDSGAVKSENTVNKSFAWNHITTAINSSPRSPSFSPPSERLSVNNRTWQDTRLSFEQYHKDGRSISKETTNPTASVSSGRSEVNFNRVNSTLNCLGPIALNKENKQNGDLILPSESENSILSVPDIGLSVRNLQKKARPQTFVMDNSFAYTMDKKYKVREGKEHGKSTEDDYDVALQMKTVFDHSKNGDDSKGSNRKEAREDKKNKMIETSENMMGEEEENERAIRITSDQECKSVLKEEDGCILPGVIREELSPYLLKELDLRRAKIRRLNQLISFFQSGRPLWQLPSELAPALVRLFETSPVLASSAESLASSTISNSTLYSTGTSIGISTGTSIGTSADTTTGVSTKNVPVHAPSSSPSEAPVHISKCLCNSTNQFEQNTYHMPMCQTCYNTKSMAGRCQLHEGCPHPCGRHQQQHCHVNQRSGSCSLSCHSLRQVSDTDNIKKLSSQNKKEIRVGNHLACCCSLNLSPTNSPVTITDAFGPRVDCLTSFNSVPQSTAGLSTRSFASASSSMTVTPTMLRQVNQTNVRSEEKLNQQNERIITTSDCIPDKYENEKEEEYKEDQKAKRLIKEDEEDSTLTGYSVNSVKKLNTEQDLKIFINPYPAPGPSEAWNSKDSECFIKRPKSSRGRTNPSQSYAATFSNPSVGANVTNGKNKCQPAPGERVEPGNNENDWQNFESKKRVKLETKKQLATEAQGSNSARCDGFAERLFNGFESGGKIGSKQWSLDHHKRTSCIAHLNELHRNNFLEHRHQYELRTLCAFRGVEKATQTVRITRDKSIDSKDLDVIQEHISQTGQIAKSTSRSSYVYGLLGSGLCLTDLAIGSAPSGKISSTEHSTTNNHANSHASSDLKHPSKSESGYEYGSSSISLSSITPRSEPESETTSLPFKVSRCAVGLKTRNKDRDACISNSIPHGAHTCPLKQLFHNINEINGEESGKKSDVQVKEETYSTRKIPNISLFRSNKPKLNYINRVCTLLNRLTNEISAMHRQLAFLTQMKPTIINPNSSVATAFESQNGVLTNLSLAEFPKGSQFSRHVSTPSDNLYNSSCCHACPLYPNQIHMPNLPSVPCLTNFNFPPSSHTWHQNENPCKQAQSRSLLCIDCQCAYHMSHSNPVFRSNVLPANNICLCQTCHQQNWVPFNVKKQEKSHNLEHLVSPRQACTFFKPTSSPPLSHHSLSAYHSPHYSHSLPHPASSQHYYHSSSHYSHFTPRPHIDCNHSEGLTHVYTSNSTPLMERDHQHYSTKHFSEQVLPEKRSCSSFISCSKESIASGFQVGTFPAVDINFSNEGNLTAQNLLIKQATSLRNADSANKVTIFKELAL</sequence>
<proteinExistence type="predicted"/>
<feature type="region of interest" description="Disordered" evidence="1">
    <location>
        <begin position="229"/>
        <end position="256"/>
    </location>
</feature>
<feature type="compositionally biased region" description="Polar residues" evidence="1">
    <location>
        <begin position="395"/>
        <end position="410"/>
    </location>
</feature>
<evidence type="ECO:0000313" key="2">
    <source>
        <dbReference type="EMBL" id="VEL06621.1"/>
    </source>
</evidence>
<feature type="compositionally biased region" description="Basic and acidic residues" evidence="1">
    <location>
        <begin position="603"/>
        <end position="621"/>
    </location>
</feature>
<dbReference type="Proteomes" id="UP000784294">
    <property type="component" value="Unassembled WGS sequence"/>
</dbReference>
<reference evidence="2" key="1">
    <citation type="submission" date="2018-11" db="EMBL/GenBank/DDBJ databases">
        <authorList>
            <consortium name="Pathogen Informatics"/>
        </authorList>
    </citation>
    <scope>NUCLEOTIDE SEQUENCE</scope>
</reference>
<feature type="compositionally biased region" description="Polar residues" evidence="1">
    <location>
        <begin position="679"/>
        <end position="705"/>
    </location>
</feature>
<dbReference type="EMBL" id="CAAALY010000130">
    <property type="protein sequence ID" value="VEL06621.1"/>
    <property type="molecule type" value="Genomic_DNA"/>
</dbReference>
<comment type="caution">
    <text evidence="2">The sequence shown here is derived from an EMBL/GenBank/DDBJ whole genome shotgun (WGS) entry which is preliminary data.</text>
</comment>
<accession>A0A448W9W9</accession>
<feature type="region of interest" description="Disordered" evidence="1">
    <location>
        <begin position="603"/>
        <end position="626"/>
    </location>
</feature>
<evidence type="ECO:0000256" key="1">
    <source>
        <dbReference type="SAM" id="MobiDB-lite"/>
    </source>
</evidence>
<feature type="compositionally biased region" description="Low complexity" evidence="1">
    <location>
        <begin position="907"/>
        <end position="923"/>
    </location>
</feature>
<gene>
    <name evidence="2" type="ORF">PXEA_LOCUS61</name>
</gene>
<feature type="region of interest" description="Disordered" evidence="1">
    <location>
        <begin position="879"/>
        <end position="935"/>
    </location>
</feature>
<keyword evidence="3" id="KW-1185">Reference proteome</keyword>
<feature type="region of interest" description="Disordered" evidence="1">
    <location>
        <begin position="390"/>
        <end position="410"/>
    </location>
</feature>
<protein>
    <submittedName>
        <fullName evidence="2">Uncharacterized protein</fullName>
    </submittedName>
</protein>
<feature type="region of interest" description="Disordered" evidence="1">
    <location>
        <begin position="673"/>
        <end position="724"/>
    </location>
</feature>